<sequence length="2590" mass="286875">MKKLVIFLFLVLTSSYFSNAQCTDVQAPYLESFESGSVLNPCWTAIIENPNIFTKIEILEEYRFSRSKSWGELVYHDLKPITGNQFFRFANQQSNGTYYNNYFVTPRIIDLDNTKRVRFKLVGKPSSGYNKSFSSSNVVVGTMSNPNDQSTFSPLDTIPAKEIAVFKDSNRKTFDWKEHTIYLENFTGTDQYIALKHEDGGFEDNMFLEDFQYEQIPNCTEPLYPKTTETTYNTASIEWETYEYSTSNSYEIEYGLQGFALGTGTQIVVNSTEAILSNLSNDDTTYEFYVRSVCGVMKSEWSVKTSFKTSCYGVSIGYTENFDSYSKGFVDNCWTAIIPQVDLIFWDHHRYLSIDNHETTTNETAHSEPNTLLMWNVPSHDVYNDDVADHIILVSPRLLDFDNYKKVSFWVKEKYTGSSGRLKEIMVGTLSDPNDQSTFVPFQAITDLAEQDRAWTRYTVDFSDYYGTNEYVGIKQGTTNGNQELYFDDFEYSSNTCITPTAVNLSLVDDSSVNLLWQDNNSTTPAESWEIEYGVTGFQQGTGTITNVTSNPYTLSGLEQATTYDVYVRGNCGAADGFSDWSEIFTFRTTCSITSGYFQGFENQDNNGFDDSDCWTFNGHKNFADVVIEPYEDEMTTVNSLAAHNNQVSTLLVTPFLADMDQNKIIKFKLRDDFAPQGVITGLVVGTMSNPLDEASFIPYQTIPYTEINSTLFTEFLVDFASYTGSDNYIAFRAENSLQQADYLHFDDFQYIDKSTNCISPYQITKEEPTATEVQINWKTYDSSYSGYELEIGLENFTKGSGNVYNTSDLGFKFSGLEPNTYYHYYIRTECSSGSYSDWSGPFKFRTLNDVTLSLPWIENFDSLPELGWELLPNGFTGYTDDKWISHNGQYLDYGHAMYPHHSSTGSNYIYMDSDYPSWLITPSFNLEKDKKYMFLYDYINTAVVEDIELYCGLGKNISDMQTLLDVEYTYPYSGLPDPYHYTVTSILEPSVSAEHTFGIYIEDDTSQQQSNNVLDRAKVSFDRFQLIDNIAVPISENLMEDLQGESLNNVGFDLAENALLQIRNDNKDKREFLMHSKNENAWVSGERQALFDLNPSYISEISYKMDITYGSKSKFKFKWRQRGESYYRILINDQQLGYVGSGTPNYEFNKNIDLEAYVGQLVDIKIQVINSNDRSYIRNPVNGHYFSDFEFIIAEPLPLTTPAALSICDDGADGVEIFDLTTVETELLEGYNRNYITVSYYLTELDSKTKSNAVDPLFFENTSSPQIIYVLAERSTDGARGTAMITVELKDEAECISDMDGDGIKDIEDSLPNDPCLPLQNKDYTGYDALNIVWQNNDCDGDTISNGDEVTAGTNPYFNESLYTDSTYPDAFGEQRIETNDGGARAIATNGTTVVAGIRNATGSKVEIYTKNASGVWEKNQELTSPKTTGTTRFGQTLALSENTLIVSQPYDDENLPDTVFIYQKDANETWVETQQIEASSFFLYDGFGSALAVSGNTMVIAANGIAPSGAVYVFEKNMSNVWVETAELYPSDDLFEGGFGESVAVSGNQIIIGASGNDATGAFIFEKQNNSTWQEIQKLSAPDGQNYTYARDVAITENRIIIGDVAYTEDVYDKGETIVYEKSYNGLWSEVQTLKASNGYKEDYFGDALAMNDNRIVVNMSADQTDTGWLYVYHKSGGEWTETHILTDPEISTLDFGNHVAVAEGLIVATSGDYVHFFEDASIVIDTDGDGVADSEDNYPNNPCLPSQIATYTAYNVDNEIWATSDCDNDTVSNGEEVLNGTNPYDAETSVSECGEIVSSDGAASDYFGKVLAMSDDGNILAVSAYYDDDQGDNSGSVYIFSKTAAGAWEETQKLNASDGSEDDNFGFSLTFAGESLAISMYQQNNRTGAVYIYNKSAAGDWQESQKLLASDSALYKQFGYAIAGTENQIVIGAPNDNENGANAGAAYIFEKGLDGIWMQTKKLVASDVEPYDSFGISVSIATNIVVVGSFYDDDILDNSGAAYVFDNTSNGNWTEVAKLKATDPKTYSGYAVSVANTETDIIVGAASINSNSTDVGAAYVYKKSNDGSWISAEKLTPEDGIAKDKFGLHVAINENRIACGISGDDDNGPSTGSVQLFYKSSNEDWIAYEKLLACGTSGMYAAFGNGLALGKNSLAAGTTLFTANGSAYVFELGDVPIITEPLVVQLIPIASSGCSELGATLEVTATGGMEPYTYAMYDATSNSLIRSGVTNAFENVPMGTYYVQVTDSNSIQERSNSVSITESEAITATVTINDISCESDDNGSISIEASGGIAPLQYSIGDGAFYFQPNFENLTSGNYDITVQDANGCAFHTSVSIAKETGCSDFNLPVNNFTIETTSESCASSNNGSIVVSALETLDYTATLSDGMVNESKVFKTFTSFKNLEAGSYDVCITVAGEADFEKCFTIQITEPDSLKVDSKTDSTGKLVSLSLKGSSSYFITVNEKEYSTTENEITLPLSEAENNIMVKTDLECQGVFEQTIIATRERVSIFPNPVEKGDVSIFIPSINADQEILITMFSQSAIRVLEQMKKADGRIVKINMDNLPTGVYTIIVTSESQNSTHKIIKK</sequence>
<dbReference type="InterPro" id="IPR013519">
    <property type="entry name" value="Int_alpha_beta-p"/>
</dbReference>
<accession>A0ABS5WI87</accession>
<dbReference type="InterPro" id="IPR003961">
    <property type="entry name" value="FN3_dom"/>
</dbReference>
<evidence type="ECO:0000256" key="2">
    <source>
        <dbReference type="ARBA" id="ARBA00022525"/>
    </source>
</evidence>
<dbReference type="SUPFAM" id="SSF49265">
    <property type="entry name" value="Fibronectin type III"/>
    <property type="match status" value="2"/>
</dbReference>
<feature type="chain" id="PRO_5046898229" evidence="7">
    <location>
        <begin position="21"/>
        <end position="2590"/>
    </location>
</feature>
<dbReference type="RefSeq" id="WP_214613071.1">
    <property type="nucleotide sequence ID" value="NZ_JACATN010000006.1"/>
</dbReference>
<dbReference type="CDD" id="cd00063">
    <property type="entry name" value="FN3"/>
    <property type="match status" value="3"/>
</dbReference>
<keyword evidence="6" id="KW-0325">Glycoprotein</keyword>
<reference evidence="10" key="1">
    <citation type="submission" date="2023-07" db="EMBL/GenBank/DDBJ databases">
        <title>Zobellia barbeyronii sp. nov., a new marine flavobacterium, isolated from green and red algae.</title>
        <authorList>
            <person name="Nedashkovskaya O.I."/>
            <person name="Otstavnykh N."/>
            <person name="Zhukova N."/>
            <person name="Guzev K."/>
            <person name="Chausova V."/>
            <person name="Tekutyeva L."/>
            <person name="Mikhailov V."/>
            <person name="Isaeva M."/>
        </authorList>
    </citation>
    <scope>NUCLEOTIDE SEQUENCE [LARGE SCALE GENOMIC DNA]</scope>
    <source>
        <strain evidence="10">KMM 6746</strain>
    </source>
</reference>
<evidence type="ECO:0000256" key="5">
    <source>
        <dbReference type="ARBA" id="ARBA00022837"/>
    </source>
</evidence>
<dbReference type="Pfam" id="PF18962">
    <property type="entry name" value="Por_Secre_tail"/>
    <property type="match status" value="1"/>
</dbReference>
<comment type="subcellular location">
    <subcellularLocation>
        <location evidence="1">Secreted</location>
    </subcellularLocation>
</comment>
<dbReference type="InterPro" id="IPR025667">
    <property type="entry name" value="SprB_repeat"/>
</dbReference>
<dbReference type="Gene3D" id="2.130.10.130">
    <property type="entry name" value="Integrin alpha, N-terminal"/>
    <property type="match status" value="4"/>
</dbReference>
<dbReference type="PROSITE" id="PS50853">
    <property type="entry name" value="FN3"/>
    <property type="match status" value="3"/>
</dbReference>
<evidence type="ECO:0000256" key="7">
    <source>
        <dbReference type="SAM" id="SignalP"/>
    </source>
</evidence>
<dbReference type="Pfam" id="PF18884">
    <property type="entry name" value="TSP3_bac"/>
    <property type="match status" value="2"/>
</dbReference>
<dbReference type="SUPFAM" id="SSF69318">
    <property type="entry name" value="Integrin alpha N-terminal domain"/>
    <property type="match status" value="3"/>
</dbReference>
<dbReference type="PANTHER" id="PTHR36220">
    <property type="entry name" value="UNNAMED PRODUCT"/>
    <property type="match status" value="1"/>
</dbReference>
<dbReference type="SMART" id="SM00060">
    <property type="entry name" value="FN3"/>
    <property type="match status" value="3"/>
</dbReference>
<dbReference type="EMBL" id="JACATN010000006">
    <property type="protein sequence ID" value="MBT2163095.1"/>
    <property type="molecule type" value="Genomic_DNA"/>
</dbReference>
<feature type="domain" description="Fibronectin type-III" evidence="8">
    <location>
        <begin position="760"/>
        <end position="850"/>
    </location>
</feature>
<keyword evidence="4" id="KW-0677">Repeat</keyword>
<evidence type="ECO:0000259" key="8">
    <source>
        <dbReference type="PROSITE" id="PS50853"/>
    </source>
</evidence>
<evidence type="ECO:0000256" key="3">
    <source>
        <dbReference type="ARBA" id="ARBA00022729"/>
    </source>
</evidence>
<evidence type="ECO:0000313" key="10">
    <source>
        <dbReference type="Proteomes" id="UP000740413"/>
    </source>
</evidence>
<dbReference type="InterPro" id="IPR036116">
    <property type="entry name" value="FN3_sf"/>
</dbReference>
<dbReference type="InterPro" id="IPR011043">
    <property type="entry name" value="Gal_Oxase/kelch_b-propeller"/>
</dbReference>
<evidence type="ECO:0000256" key="6">
    <source>
        <dbReference type="ARBA" id="ARBA00023180"/>
    </source>
</evidence>
<evidence type="ECO:0000256" key="1">
    <source>
        <dbReference type="ARBA" id="ARBA00004613"/>
    </source>
</evidence>
<feature type="domain" description="Fibronectin type-III" evidence="8">
    <location>
        <begin position="221"/>
        <end position="312"/>
    </location>
</feature>
<dbReference type="SMART" id="SM00191">
    <property type="entry name" value="Int_alpha"/>
    <property type="match status" value="5"/>
</dbReference>
<gene>
    <name evidence="9" type="ORF">HW347_17630</name>
</gene>
<keyword evidence="2" id="KW-0964">Secreted</keyword>
<dbReference type="NCBIfam" id="TIGR04183">
    <property type="entry name" value="Por_Secre_tail"/>
    <property type="match status" value="1"/>
</dbReference>
<feature type="domain" description="Fibronectin type-III" evidence="8">
    <location>
        <begin position="499"/>
        <end position="593"/>
    </location>
</feature>
<dbReference type="InterPro" id="IPR059100">
    <property type="entry name" value="TSP3_bac"/>
</dbReference>
<dbReference type="InterPro" id="IPR013783">
    <property type="entry name" value="Ig-like_fold"/>
</dbReference>
<dbReference type="InterPro" id="IPR028994">
    <property type="entry name" value="Integrin_alpha_N"/>
</dbReference>
<proteinExistence type="predicted"/>
<dbReference type="Proteomes" id="UP000740413">
    <property type="component" value="Unassembled WGS sequence"/>
</dbReference>
<keyword evidence="5" id="KW-0106">Calcium</keyword>
<comment type="caution">
    <text evidence="9">The sequence shown here is derived from an EMBL/GenBank/DDBJ whole genome shotgun (WGS) entry which is preliminary data.</text>
</comment>
<protein>
    <submittedName>
        <fullName evidence="9">T9SS type A sorting domain-containing protein</fullName>
    </submittedName>
</protein>
<name>A0ABS5WI87_9FLAO</name>
<evidence type="ECO:0000313" key="9">
    <source>
        <dbReference type="EMBL" id="MBT2163095.1"/>
    </source>
</evidence>
<dbReference type="Pfam" id="PF00041">
    <property type="entry name" value="fn3"/>
    <property type="match status" value="1"/>
</dbReference>
<feature type="signal peptide" evidence="7">
    <location>
        <begin position="1"/>
        <end position="20"/>
    </location>
</feature>
<dbReference type="PANTHER" id="PTHR36220:SF1">
    <property type="entry name" value="GAMMA TUBULIN COMPLEX COMPONENT C-TERMINAL DOMAIN-CONTAINING PROTEIN"/>
    <property type="match status" value="1"/>
</dbReference>
<evidence type="ECO:0000256" key="4">
    <source>
        <dbReference type="ARBA" id="ARBA00022737"/>
    </source>
</evidence>
<dbReference type="Pfam" id="PF14312">
    <property type="entry name" value="FG-GAP_2"/>
    <property type="match status" value="9"/>
</dbReference>
<dbReference type="SUPFAM" id="SSF50965">
    <property type="entry name" value="Galactose oxidase, central domain"/>
    <property type="match status" value="1"/>
</dbReference>
<keyword evidence="10" id="KW-1185">Reference proteome</keyword>
<dbReference type="InterPro" id="IPR013517">
    <property type="entry name" value="FG-GAP"/>
</dbReference>
<dbReference type="Gene3D" id="2.60.40.10">
    <property type="entry name" value="Immunoglobulins"/>
    <property type="match status" value="3"/>
</dbReference>
<dbReference type="InterPro" id="IPR026444">
    <property type="entry name" value="Secre_tail"/>
</dbReference>
<keyword evidence="3 7" id="KW-0732">Signal</keyword>
<dbReference type="Gene3D" id="2.60.40.740">
    <property type="match status" value="1"/>
</dbReference>
<organism evidence="9 10">
    <name type="scientific">Zobellia barbeyronii</name>
    <dbReference type="NCBI Taxonomy" id="2748009"/>
    <lineage>
        <taxon>Bacteria</taxon>
        <taxon>Pseudomonadati</taxon>
        <taxon>Bacteroidota</taxon>
        <taxon>Flavobacteriia</taxon>
        <taxon>Flavobacteriales</taxon>
        <taxon>Flavobacteriaceae</taxon>
        <taxon>Zobellia</taxon>
    </lineage>
</organism>
<dbReference type="Pfam" id="PF13573">
    <property type="entry name" value="SprB"/>
    <property type="match status" value="1"/>
</dbReference>